<dbReference type="EMBL" id="CP017241">
    <property type="protein sequence ID" value="APO75222.1"/>
    <property type="molecule type" value="Genomic_DNA"/>
</dbReference>
<organism evidence="3 4">
    <name type="scientific">Rhizobium etli 8C-3</name>
    <dbReference type="NCBI Taxonomy" id="538025"/>
    <lineage>
        <taxon>Bacteria</taxon>
        <taxon>Pseudomonadati</taxon>
        <taxon>Pseudomonadota</taxon>
        <taxon>Alphaproteobacteria</taxon>
        <taxon>Hyphomicrobiales</taxon>
        <taxon>Rhizobiaceae</taxon>
        <taxon>Rhizobium/Agrobacterium group</taxon>
        <taxon>Rhizobium</taxon>
    </lineage>
</organism>
<dbReference type="SUPFAM" id="SSF50199">
    <property type="entry name" value="Staphylococcal nuclease"/>
    <property type="match status" value="1"/>
</dbReference>
<sequence length="221" mass="24468">MFSRILAIAFLLFLTVEGVSAASNVRVIDGDTIDLDGVRYRLHGIDAPEAGQVCRSADGGEWSCGQAAVRKMESLVLGHNVTCTHHEKDMYGRWVASCLADGVDINGEMIASGLAWAFRKYSVDYVKEEEIAHAGHVGVWQADTQTPWDFRSHKWDNALSVAPAGSCPIKGNINSKQEKIYHAPWSKDYAKTKIDTRKGERWFCTEGEAIAAGWRPPQWGK</sequence>
<dbReference type="Pfam" id="PF00565">
    <property type="entry name" value="SNase"/>
    <property type="match status" value="1"/>
</dbReference>
<dbReference type="PROSITE" id="PS50830">
    <property type="entry name" value="TNASE_3"/>
    <property type="match status" value="1"/>
</dbReference>
<protein>
    <submittedName>
        <fullName evidence="3">Nuclease SNase-like protein</fullName>
    </submittedName>
</protein>
<evidence type="ECO:0000259" key="2">
    <source>
        <dbReference type="PROSITE" id="PS50830"/>
    </source>
</evidence>
<feature type="chain" id="PRO_5012340389" evidence="1">
    <location>
        <begin position="22"/>
        <end position="221"/>
    </location>
</feature>
<dbReference type="PANTHER" id="PTHR12302:SF26">
    <property type="entry name" value="BLR1266 PROTEIN"/>
    <property type="match status" value="1"/>
</dbReference>
<name>A0A1L5P515_RHIET</name>
<gene>
    <name evidence="3" type="ORF">AM571_CH02413</name>
</gene>
<accession>A0A1L5P515</accession>
<evidence type="ECO:0000256" key="1">
    <source>
        <dbReference type="SAM" id="SignalP"/>
    </source>
</evidence>
<proteinExistence type="predicted"/>
<dbReference type="AlphaFoldDB" id="A0A1L5P515"/>
<dbReference type="Gene3D" id="2.40.50.90">
    <property type="match status" value="1"/>
</dbReference>
<dbReference type="PANTHER" id="PTHR12302">
    <property type="entry name" value="EBNA2 BINDING PROTEIN P100"/>
    <property type="match status" value="1"/>
</dbReference>
<dbReference type="SMART" id="SM00318">
    <property type="entry name" value="SNc"/>
    <property type="match status" value="1"/>
</dbReference>
<feature type="domain" description="TNase-like" evidence="2">
    <location>
        <begin position="26"/>
        <end position="142"/>
    </location>
</feature>
<dbReference type="InterPro" id="IPR035437">
    <property type="entry name" value="SNase_OB-fold_sf"/>
</dbReference>
<feature type="signal peptide" evidence="1">
    <location>
        <begin position="1"/>
        <end position="21"/>
    </location>
</feature>
<evidence type="ECO:0000313" key="3">
    <source>
        <dbReference type="EMBL" id="APO75222.1"/>
    </source>
</evidence>
<evidence type="ECO:0000313" key="4">
    <source>
        <dbReference type="Proteomes" id="UP000185109"/>
    </source>
</evidence>
<keyword evidence="1" id="KW-0732">Signal</keyword>
<dbReference type="InterPro" id="IPR016071">
    <property type="entry name" value="Staphylococal_nuclease_OB-fold"/>
</dbReference>
<reference evidence="3 4" key="1">
    <citation type="submission" date="2016-09" db="EMBL/GenBank/DDBJ databases">
        <title>The complete genome sequences of Rhizobium gallicum, symbiovars gallicum and phaseoli, symbionts associated to common bean (Phaseolus vulgaris).</title>
        <authorList>
            <person name="Bustos P."/>
            <person name="Santamaria R.I."/>
            <person name="Perez-Carrascal O.M."/>
            <person name="Juarez S."/>
            <person name="Lozano L."/>
            <person name="Martinez-Flores I."/>
            <person name="Martinez-Romero E."/>
            <person name="Cevallos M."/>
            <person name="Romero D."/>
            <person name="Davila G."/>
            <person name="Gonzalez V."/>
        </authorList>
    </citation>
    <scope>NUCLEOTIDE SEQUENCE [LARGE SCALE GENOMIC DNA]</scope>
    <source>
        <strain evidence="3 4">8C-3</strain>
    </source>
</reference>
<dbReference type="Proteomes" id="UP000185109">
    <property type="component" value="Chromosome"/>
</dbReference>